<dbReference type="PANTHER" id="PTHR33745:SF3">
    <property type="entry name" value="RSBT CO-ANTAGONIST PROTEIN RSBRC"/>
    <property type="match status" value="1"/>
</dbReference>
<gene>
    <name evidence="3" type="ORF">EV213_10522</name>
</gene>
<reference evidence="3 4" key="1">
    <citation type="submission" date="2019-03" db="EMBL/GenBank/DDBJ databases">
        <title>Genomic Encyclopedia of Type Strains, Phase IV (KMG-IV): sequencing the most valuable type-strain genomes for metagenomic binning, comparative biology and taxonomic classification.</title>
        <authorList>
            <person name="Goeker M."/>
        </authorList>
    </citation>
    <scope>NUCLEOTIDE SEQUENCE [LARGE SCALE GENOMIC DNA]</scope>
    <source>
        <strain evidence="3 4">DSM 28697</strain>
    </source>
</reference>
<dbReference type="InterPro" id="IPR002645">
    <property type="entry name" value="STAS_dom"/>
</dbReference>
<accession>A0A4R6U3R8</accession>
<dbReference type="SUPFAM" id="SSF52091">
    <property type="entry name" value="SpoIIaa-like"/>
    <property type="match status" value="1"/>
</dbReference>
<dbReference type="PROSITE" id="PS50801">
    <property type="entry name" value="STAS"/>
    <property type="match status" value="1"/>
</dbReference>
<comment type="caution">
    <text evidence="3">The sequence shown here is derived from an EMBL/GenBank/DDBJ whole genome shotgun (WGS) entry which is preliminary data.</text>
</comment>
<dbReference type="RefSeq" id="WP_133579889.1">
    <property type="nucleotide sequence ID" value="NZ_SNYJ01000005.1"/>
</dbReference>
<dbReference type="EMBL" id="SNYJ01000005">
    <property type="protein sequence ID" value="TDQ40681.1"/>
    <property type="molecule type" value="Genomic_DNA"/>
</dbReference>
<dbReference type="AlphaFoldDB" id="A0A4R6U3R8"/>
<dbReference type="Gene3D" id="3.30.750.24">
    <property type="entry name" value="STAS domain"/>
    <property type="match status" value="1"/>
</dbReference>
<dbReference type="Pfam" id="PF01740">
    <property type="entry name" value="STAS"/>
    <property type="match status" value="1"/>
</dbReference>
<dbReference type="InterPro" id="IPR036513">
    <property type="entry name" value="STAS_dom_sf"/>
</dbReference>
<evidence type="ECO:0000259" key="2">
    <source>
        <dbReference type="PROSITE" id="PS50801"/>
    </source>
</evidence>
<name>A0A4R6U3R8_9BACI</name>
<organism evidence="3 4">
    <name type="scientific">Aureibacillus halotolerans</name>
    <dbReference type="NCBI Taxonomy" id="1508390"/>
    <lineage>
        <taxon>Bacteria</taxon>
        <taxon>Bacillati</taxon>
        <taxon>Bacillota</taxon>
        <taxon>Bacilli</taxon>
        <taxon>Bacillales</taxon>
        <taxon>Bacillaceae</taxon>
        <taxon>Aureibacillus</taxon>
    </lineage>
</organism>
<evidence type="ECO:0000313" key="3">
    <source>
        <dbReference type="EMBL" id="TDQ40681.1"/>
    </source>
</evidence>
<keyword evidence="4" id="KW-1185">Reference proteome</keyword>
<evidence type="ECO:0000313" key="4">
    <source>
        <dbReference type="Proteomes" id="UP000295632"/>
    </source>
</evidence>
<sequence length="273" mass="31090">METSLYDYMKQRTWDLTEDWYAALDKSKDGVYSVSDPEQISALKEQNHQFHLVYCELFNTKKDHLTEKFEAWVVAITSDQAHLQTPIPQIIDEFLNVQEQYLQLVREYAQTQQVTFDQYDAWNKQVTSSFQKIIVEFSERSKANADKLYQAQQDIITELSSPVILLNANIALLPLVGEIDTYRSKVILDSTLNQCVENQVDALLIDLSGVPIVDTMVANQLFQLIEALNLVGTKASLSGVRPEIAQTSIQLGINFGKINIYSSISRALQELNF</sequence>
<dbReference type="Proteomes" id="UP000295632">
    <property type="component" value="Unassembled WGS sequence"/>
</dbReference>
<dbReference type="PANTHER" id="PTHR33745">
    <property type="entry name" value="RSBT ANTAGONIST PROTEIN RSBS-RELATED"/>
    <property type="match status" value="1"/>
</dbReference>
<proteinExistence type="predicted"/>
<dbReference type="InterPro" id="IPR051932">
    <property type="entry name" value="Bact_StressResp_Reg"/>
</dbReference>
<keyword evidence="1" id="KW-0597">Phosphoprotein</keyword>
<evidence type="ECO:0000256" key="1">
    <source>
        <dbReference type="ARBA" id="ARBA00022553"/>
    </source>
</evidence>
<dbReference type="OrthoDB" id="9800154at2"/>
<feature type="domain" description="STAS" evidence="2">
    <location>
        <begin position="160"/>
        <end position="271"/>
    </location>
</feature>
<dbReference type="CDD" id="cd07041">
    <property type="entry name" value="STAS_RsbR_RsbS_like"/>
    <property type="match status" value="1"/>
</dbReference>
<protein>
    <submittedName>
        <fullName evidence="3">RsbT co-antagonist protein RsbR</fullName>
    </submittedName>
</protein>